<dbReference type="Pfam" id="PF13417">
    <property type="entry name" value="GST_N_3"/>
    <property type="match status" value="1"/>
</dbReference>
<feature type="binding site" evidence="6">
    <location>
        <position position="71"/>
    </location>
    <ligand>
        <name>glutathione</name>
        <dbReference type="ChEBI" id="CHEBI:57925"/>
    </ligand>
</feature>
<dbReference type="SUPFAM" id="SSF47616">
    <property type="entry name" value="GST C-terminal domain-like"/>
    <property type="match status" value="1"/>
</dbReference>
<feature type="binding site" evidence="6">
    <location>
        <position position="58"/>
    </location>
    <ligand>
        <name>glutathione</name>
        <dbReference type="ChEBI" id="CHEBI:57925"/>
    </ligand>
</feature>
<name>B9VX79_LATEL</name>
<dbReference type="PDBsum" id="3QAW"/>
<dbReference type="InterPro" id="IPR010987">
    <property type="entry name" value="Glutathione-S-Trfase_C-like"/>
</dbReference>
<dbReference type="SUPFAM" id="SSF52833">
    <property type="entry name" value="Thioredoxin-like"/>
    <property type="match status" value="1"/>
</dbReference>
<evidence type="ECO:0000256" key="1">
    <source>
        <dbReference type="ARBA" id="ARBA00007409"/>
    </source>
</evidence>
<dbReference type="CDD" id="cd00570">
    <property type="entry name" value="GST_N_family"/>
    <property type="match status" value="1"/>
</dbReference>
<evidence type="ECO:0000259" key="3">
    <source>
        <dbReference type="PROSITE" id="PS50405"/>
    </source>
</evidence>
<accession>B9VX79</accession>
<reference evidence="5 6" key="2">
    <citation type="journal article" date="2013" name="Proteins">
        <title>The structure of a shellfish specific GST class glutathione S-transferase from antarctic bivalve Laternula elliptica reveals novel active site architecture.</title>
        <authorList>
            <person name="Park A.K."/>
            <person name="Moon J.H."/>
            <person name="Jang E.H."/>
            <person name="Park H."/>
            <person name="Ahn I.Y."/>
            <person name="Lee K.S."/>
            <person name="Chi Y.M."/>
        </authorList>
    </citation>
    <scope>X-RAY CRYSTALLOGRAPHY (2.10 ANGSTROMS) IN COMPLEX WITH GLUTATHIONE</scope>
</reference>
<evidence type="ECO:0007829" key="5">
    <source>
        <dbReference type="PDB" id="3QAV"/>
    </source>
</evidence>
<feature type="binding site" evidence="6">
    <location>
        <position position="57"/>
    </location>
    <ligand>
        <name>glutathione</name>
        <dbReference type="ChEBI" id="CHEBI:57925"/>
    </ligand>
</feature>
<keyword evidence="5 6" id="KW-0002">3D-structure</keyword>
<dbReference type="Pfam" id="PF00043">
    <property type="entry name" value="GST_C"/>
    <property type="match status" value="1"/>
</dbReference>
<dbReference type="Gene3D" id="3.40.30.10">
    <property type="entry name" value="Glutaredoxin"/>
    <property type="match status" value="1"/>
</dbReference>
<dbReference type="CDD" id="cd00299">
    <property type="entry name" value="GST_C_family"/>
    <property type="match status" value="1"/>
</dbReference>
<evidence type="ECO:0007829" key="6">
    <source>
        <dbReference type="PDB" id="3QAW"/>
    </source>
</evidence>
<organism evidence="4">
    <name type="scientific">Laternula elliptica</name>
    <name type="common">Freshwater crab</name>
    <name type="synonym">Anatina prismatica</name>
    <dbReference type="NCBI Taxonomy" id="228457"/>
    <lineage>
        <taxon>Eukaryota</taxon>
        <taxon>Metazoa</taxon>
        <taxon>Spiralia</taxon>
        <taxon>Lophotrochozoa</taxon>
        <taxon>Mollusca</taxon>
        <taxon>Bivalvia</taxon>
        <taxon>Autobranchia</taxon>
        <taxon>Heteroconchia</taxon>
        <taxon>Euheterodonta</taxon>
        <taxon>Anomalodesmata</taxon>
        <taxon>Pandoroidea</taxon>
        <taxon>Laternulidae</taxon>
        <taxon>Laternula</taxon>
    </lineage>
</organism>
<dbReference type="SFLD" id="SFLDG00358">
    <property type="entry name" value="Main_(cytGST)"/>
    <property type="match status" value="1"/>
</dbReference>
<dbReference type="PDB" id="3QAV">
    <property type="method" value="X-ray"/>
    <property type="resolution" value="2.10 A"/>
    <property type="chains" value="A=1-223"/>
</dbReference>
<dbReference type="PROSITE" id="PS50405">
    <property type="entry name" value="GST_CTER"/>
    <property type="match status" value="1"/>
</dbReference>
<dbReference type="PDBsum" id="3QAV"/>
<reference evidence="4" key="1">
    <citation type="journal article" date="2009" name="Comp. Biochem. Physiol. C Toxicol. Pharmacol.">
        <title>Glutathione S-transferase as a biomarker in the Antarctic bivalve Laternula elliptica after exposure to the polychlorinated biphenyl mixture Aroclor 1254.</title>
        <authorList>
            <person name="Park H."/>
            <person name="Ahn I.-Y."/>
            <person name="Kim H."/>
            <person name="Lee J."/>
            <person name="Shin S.C."/>
        </authorList>
    </citation>
    <scope>NUCLEOTIDE SEQUENCE</scope>
</reference>
<dbReference type="Gene3D" id="1.20.1050.10">
    <property type="match status" value="1"/>
</dbReference>
<comment type="similarity">
    <text evidence="1">Belongs to the GST superfamily.</text>
</comment>
<proteinExistence type="evidence at protein level"/>
<protein>
    <submittedName>
        <fullName evidence="4">Rho-class glutathione S-transferase</fullName>
    </submittedName>
</protein>
<evidence type="ECO:0000313" key="4">
    <source>
        <dbReference type="EMBL" id="ACM44933.1"/>
    </source>
</evidence>
<dbReference type="SMR" id="B9VX79"/>
<dbReference type="EvolutionaryTrace" id="B9VX79"/>
<dbReference type="InterPro" id="IPR004045">
    <property type="entry name" value="Glutathione_S-Trfase_N"/>
</dbReference>
<evidence type="ECO:0000259" key="2">
    <source>
        <dbReference type="PROSITE" id="PS50404"/>
    </source>
</evidence>
<dbReference type="PANTHER" id="PTHR44051">
    <property type="entry name" value="GLUTATHIONE S-TRANSFERASE-RELATED"/>
    <property type="match status" value="1"/>
</dbReference>
<dbReference type="GO" id="GO:0016740">
    <property type="term" value="F:transferase activity"/>
    <property type="evidence" value="ECO:0007669"/>
    <property type="project" value="UniProtKB-KW"/>
</dbReference>
<dbReference type="InterPro" id="IPR036249">
    <property type="entry name" value="Thioredoxin-like_sf"/>
</dbReference>
<dbReference type="AlphaFoldDB" id="B9VX79"/>
<feature type="binding site" evidence="6">
    <location>
        <position position="45"/>
    </location>
    <ligand>
        <name>glutathione</name>
        <dbReference type="ChEBI" id="CHEBI:57925"/>
    </ligand>
</feature>
<feature type="binding site" evidence="6">
    <location>
        <position position="15"/>
    </location>
    <ligand>
        <name>glutathione</name>
        <dbReference type="ChEBI" id="CHEBI:57925"/>
    </ligand>
</feature>
<dbReference type="FunFam" id="3.40.30.10:FF:000221">
    <property type="entry name" value="Glutathione S-transferase rho"/>
    <property type="match status" value="1"/>
</dbReference>
<feature type="domain" description="GST C-terminal" evidence="3">
    <location>
        <begin position="91"/>
        <end position="217"/>
    </location>
</feature>
<dbReference type="PANTHER" id="PTHR44051:SF8">
    <property type="entry name" value="GLUTATHIONE S-TRANSFERASE GSTA"/>
    <property type="match status" value="1"/>
</dbReference>
<dbReference type="InterPro" id="IPR040079">
    <property type="entry name" value="Glutathione_S-Trfase"/>
</dbReference>
<dbReference type="PROSITE" id="PS50404">
    <property type="entry name" value="GST_NTER"/>
    <property type="match status" value="1"/>
</dbReference>
<dbReference type="InterPro" id="IPR004046">
    <property type="entry name" value="GST_C"/>
</dbReference>
<dbReference type="PDB" id="3QAW">
    <property type="method" value="X-ray"/>
    <property type="resolution" value="2.20 A"/>
    <property type="chains" value="A=1-223"/>
</dbReference>
<feature type="domain" description="GST N-terminal" evidence="2">
    <location>
        <begin position="5"/>
        <end position="86"/>
    </location>
</feature>
<dbReference type="EMBL" id="FJ615307">
    <property type="protein sequence ID" value="ACM44933.1"/>
    <property type="molecule type" value="mRNA"/>
</dbReference>
<keyword evidence="4" id="KW-0808">Transferase</keyword>
<dbReference type="SFLD" id="SFLDS00019">
    <property type="entry name" value="Glutathione_Transferase_(cytos"/>
    <property type="match status" value="1"/>
</dbReference>
<dbReference type="InterPro" id="IPR036282">
    <property type="entry name" value="Glutathione-S-Trfase_C_sf"/>
</dbReference>
<sequence>MATTSKPFVYWGSGSPPCWKVLLVLQEKKIDYDEKIISFSKKEHKSEEILELNPRGQVPTFTDGDVVVNESTAICMYLEEKYPKVPLFPSDTTIRAKVYQRMFETSNISTNVMEFVQYKMKNKDSIDQVLLKEKKDKAHVELGHWENYLKQTGGFVATKEFTMADVFFFPMVALIVRQGANLKDSYPNIFKYYNMMMDRPTIVKTMPPHWAESDSPGNLLDLC</sequence>